<reference evidence="3" key="2">
    <citation type="journal article" date="2023" name="BMC Genomics">
        <title>Pest status, molecular evolution, and epigenetic factors derived from the genome assembly of Frankliniella fusca, a thysanopteran phytovirus vector.</title>
        <authorList>
            <person name="Catto M.A."/>
            <person name="Labadie P.E."/>
            <person name="Jacobson A.L."/>
            <person name="Kennedy G.G."/>
            <person name="Srinivasan R."/>
            <person name="Hunt B.G."/>
        </authorList>
    </citation>
    <scope>NUCLEOTIDE SEQUENCE</scope>
    <source>
        <strain evidence="3">PL_HMW_Pooled</strain>
    </source>
</reference>
<dbReference type="AlphaFoldDB" id="A0AAE1LXA0"/>
<evidence type="ECO:0000256" key="1">
    <source>
        <dbReference type="PROSITE-ProRule" id="PRU00042"/>
    </source>
</evidence>
<dbReference type="PROSITE" id="PS50157">
    <property type="entry name" value="ZINC_FINGER_C2H2_2"/>
    <property type="match status" value="1"/>
</dbReference>
<name>A0AAE1LXA0_9NEOP</name>
<proteinExistence type="predicted"/>
<dbReference type="Proteomes" id="UP001219518">
    <property type="component" value="Unassembled WGS sequence"/>
</dbReference>
<evidence type="ECO:0000313" key="3">
    <source>
        <dbReference type="EMBL" id="KAK3932557.1"/>
    </source>
</evidence>
<organism evidence="3 4">
    <name type="scientific">Frankliniella fusca</name>
    <dbReference type="NCBI Taxonomy" id="407009"/>
    <lineage>
        <taxon>Eukaryota</taxon>
        <taxon>Metazoa</taxon>
        <taxon>Ecdysozoa</taxon>
        <taxon>Arthropoda</taxon>
        <taxon>Hexapoda</taxon>
        <taxon>Insecta</taxon>
        <taxon>Pterygota</taxon>
        <taxon>Neoptera</taxon>
        <taxon>Paraneoptera</taxon>
        <taxon>Thysanoptera</taxon>
        <taxon>Terebrantia</taxon>
        <taxon>Thripoidea</taxon>
        <taxon>Thripidae</taxon>
        <taxon>Frankliniella</taxon>
    </lineage>
</organism>
<keyword evidence="1" id="KW-0862">Zinc</keyword>
<evidence type="ECO:0000313" key="4">
    <source>
        <dbReference type="Proteomes" id="UP001219518"/>
    </source>
</evidence>
<dbReference type="InterPro" id="IPR013087">
    <property type="entry name" value="Znf_C2H2_type"/>
</dbReference>
<dbReference type="GO" id="GO:0008270">
    <property type="term" value="F:zinc ion binding"/>
    <property type="evidence" value="ECO:0007669"/>
    <property type="project" value="UniProtKB-KW"/>
</dbReference>
<evidence type="ECO:0000259" key="2">
    <source>
        <dbReference type="PROSITE" id="PS50157"/>
    </source>
</evidence>
<reference evidence="3" key="1">
    <citation type="submission" date="2021-07" db="EMBL/GenBank/DDBJ databases">
        <authorList>
            <person name="Catto M.A."/>
            <person name="Jacobson A."/>
            <person name="Kennedy G."/>
            <person name="Labadie P."/>
            <person name="Hunt B.G."/>
            <person name="Srinivasan R."/>
        </authorList>
    </citation>
    <scope>NUCLEOTIDE SEQUENCE</scope>
    <source>
        <strain evidence="3">PL_HMW_Pooled</strain>
        <tissue evidence="3">Head</tissue>
    </source>
</reference>
<feature type="domain" description="C2H2-type" evidence="2">
    <location>
        <begin position="32"/>
        <end position="61"/>
    </location>
</feature>
<dbReference type="PROSITE" id="PS00028">
    <property type="entry name" value="ZINC_FINGER_C2H2_1"/>
    <property type="match status" value="1"/>
</dbReference>
<sequence length="124" mass="13589">MAYQSPLFNYGAYLSGAADGLDSKADDVDESYTCPMCLNSYQKGCKLGCHAKALLHSKENPDNCLQTAAALGPPPLRVTHKDACLTAKNTLRSYGVQEYTSDIPKDKLTLLSVKFAEFMKFLDK</sequence>
<protein>
    <submittedName>
        <fullName evidence="3">E3 ubiquitin-protein ligase TRIM4</fullName>
    </submittedName>
</protein>
<accession>A0AAE1LXA0</accession>
<keyword evidence="4" id="KW-1185">Reference proteome</keyword>
<comment type="caution">
    <text evidence="3">The sequence shown here is derived from an EMBL/GenBank/DDBJ whole genome shotgun (WGS) entry which is preliminary data.</text>
</comment>
<keyword evidence="1" id="KW-0479">Metal-binding</keyword>
<dbReference type="EMBL" id="JAHWGI010001437">
    <property type="protein sequence ID" value="KAK3932557.1"/>
    <property type="molecule type" value="Genomic_DNA"/>
</dbReference>
<gene>
    <name evidence="3" type="ORF">KUF71_013016</name>
</gene>
<keyword evidence="1" id="KW-0863">Zinc-finger</keyword>